<evidence type="ECO:0000313" key="7">
    <source>
        <dbReference type="EMBL" id="MBY5958063.1"/>
    </source>
</evidence>
<dbReference type="PANTHER" id="PTHR30566:SF5">
    <property type="entry name" value="MECHANOSENSITIVE ION CHANNEL PROTEIN 1, MITOCHONDRIAL-RELATED"/>
    <property type="match status" value="1"/>
</dbReference>
<dbReference type="AlphaFoldDB" id="A0A953L9W4"/>
<dbReference type="Gene3D" id="1.10.287.1260">
    <property type="match status" value="1"/>
</dbReference>
<evidence type="ECO:0000256" key="5">
    <source>
        <dbReference type="SAM" id="Phobius"/>
    </source>
</evidence>
<dbReference type="GO" id="GO:0016020">
    <property type="term" value="C:membrane"/>
    <property type="evidence" value="ECO:0007669"/>
    <property type="project" value="UniProtKB-SubCell"/>
</dbReference>
<evidence type="ECO:0000256" key="1">
    <source>
        <dbReference type="ARBA" id="ARBA00004370"/>
    </source>
</evidence>
<keyword evidence="4 5" id="KW-0472">Membrane</keyword>
<keyword evidence="8" id="KW-1185">Reference proteome</keyword>
<accession>A0A953L9W4</accession>
<comment type="subcellular location">
    <subcellularLocation>
        <location evidence="1">Membrane</location>
    </subcellularLocation>
</comment>
<evidence type="ECO:0000256" key="4">
    <source>
        <dbReference type="ARBA" id="ARBA00023136"/>
    </source>
</evidence>
<proteinExistence type="predicted"/>
<dbReference type="EMBL" id="JAHVHU010000007">
    <property type="protein sequence ID" value="MBY5958063.1"/>
    <property type="molecule type" value="Genomic_DNA"/>
</dbReference>
<evidence type="ECO:0000256" key="3">
    <source>
        <dbReference type="ARBA" id="ARBA00022989"/>
    </source>
</evidence>
<feature type="domain" description="Mechanosensitive ion channel MscS" evidence="6">
    <location>
        <begin position="123"/>
        <end position="190"/>
    </location>
</feature>
<dbReference type="PANTHER" id="PTHR30566">
    <property type="entry name" value="YNAI-RELATED MECHANOSENSITIVE ION CHANNEL"/>
    <property type="match status" value="1"/>
</dbReference>
<protein>
    <submittedName>
        <fullName evidence="7">Mechanosensitive ion channel family protein</fullName>
    </submittedName>
</protein>
<gene>
    <name evidence="7" type="ORF">KUV50_07975</name>
</gene>
<reference evidence="7" key="1">
    <citation type="submission" date="2021-06" db="EMBL/GenBank/DDBJ databases">
        <title>44 bacteria genomes isolated from Dapeng, Shenzhen.</title>
        <authorList>
            <person name="Zheng W."/>
            <person name="Yu S."/>
            <person name="Huang Y."/>
        </authorList>
    </citation>
    <scope>NUCLEOTIDE SEQUENCE</scope>
    <source>
        <strain evidence="7">DP5N28-2</strain>
    </source>
</reference>
<name>A0A953L9W4_9BACT</name>
<dbReference type="InterPro" id="IPR010920">
    <property type="entry name" value="LSM_dom_sf"/>
</dbReference>
<dbReference type="Gene3D" id="2.30.30.60">
    <property type="match status" value="1"/>
</dbReference>
<keyword evidence="3 5" id="KW-1133">Transmembrane helix</keyword>
<dbReference type="Pfam" id="PF00924">
    <property type="entry name" value="MS_channel_2nd"/>
    <property type="match status" value="1"/>
</dbReference>
<organism evidence="7 8">
    <name type="scientific">Membranihabitans marinus</name>
    <dbReference type="NCBI Taxonomy" id="1227546"/>
    <lineage>
        <taxon>Bacteria</taxon>
        <taxon>Pseudomonadati</taxon>
        <taxon>Bacteroidota</taxon>
        <taxon>Saprospiria</taxon>
        <taxon>Saprospirales</taxon>
        <taxon>Saprospiraceae</taxon>
        <taxon>Membranihabitans</taxon>
    </lineage>
</organism>
<comment type="caution">
    <text evidence="7">The sequence shown here is derived from an EMBL/GenBank/DDBJ whole genome shotgun (WGS) entry which is preliminary data.</text>
</comment>
<feature type="transmembrane region" description="Helical" evidence="5">
    <location>
        <begin position="82"/>
        <end position="100"/>
    </location>
</feature>
<feature type="transmembrane region" description="Helical" evidence="5">
    <location>
        <begin position="7"/>
        <end position="27"/>
    </location>
</feature>
<dbReference type="Proteomes" id="UP000753961">
    <property type="component" value="Unassembled WGS sequence"/>
</dbReference>
<dbReference type="InterPro" id="IPR006685">
    <property type="entry name" value="MscS_channel_2nd"/>
</dbReference>
<sequence length="288" mass="33070">MSVLYNVIKVLLLLFLVNETFFLWSFLPESMTVQHGFRVISGLLVYLLVVDLCYRAVIWGYKGRKKMRSDHNDNVTLGLKNLYYILLAGGVFVMILALFGVDFRTFFTSISIVAAAIAIVTKDYIVDIISGIILSFSSYIKTDDYIKTGDLTGKVIDMTLSKILLLSDDDDIIAVPNNKAFSNEIVNYTRKASKKVTIDFEMQLISLNTIEDLEGSLVQILDEFKPYIEEDSYYLRIEKIHAESISLKFQYILKRMNRNIEKEIRKKTVRRVVNFVKSNAVNHARDLK</sequence>
<dbReference type="SUPFAM" id="SSF50182">
    <property type="entry name" value="Sm-like ribonucleoproteins"/>
    <property type="match status" value="1"/>
</dbReference>
<dbReference type="InterPro" id="IPR023408">
    <property type="entry name" value="MscS_beta-dom_sf"/>
</dbReference>
<dbReference type="RefSeq" id="WP_222579597.1">
    <property type="nucleotide sequence ID" value="NZ_JAHVHU010000007.1"/>
</dbReference>
<evidence type="ECO:0000256" key="2">
    <source>
        <dbReference type="ARBA" id="ARBA00022692"/>
    </source>
</evidence>
<evidence type="ECO:0000259" key="6">
    <source>
        <dbReference type="Pfam" id="PF00924"/>
    </source>
</evidence>
<dbReference type="GO" id="GO:0008381">
    <property type="term" value="F:mechanosensitive monoatomic ion channel activity"/>
    <property type="evidence" value="ECO:0007669"/>
    <property type="project" value="UniProtKB-ARBA"/>
</dbReference>
<keyword evidence="2 5" id="KW-0812">Transmembrane</keyword>
<feature type="transmembrane region" description="Helical" evidence="5">
    <location>
        <begin position="39"/>
        <end position="61"/>
    </location>
</feature>
<evidence type="ECO:0000313" key="8">
    <source>
        <dbReference type="Proteomes" id="UP000753961"/>
    </source>
</evidence>